<evidence type="ECO:0000313" key="1">
    <source>
        <dbReference type="EMBL" id="SFF29543.1"/>
    </source>
</evidence>
<dbReference type="RefSeq" id="WP_139218258.1">
    <property type="nucleotide sequence ID" value="NZ_FONW01000004.1"/>
</dbReference>
<gene>
    <name evidence="1" type="ORF">SAMN05216283_104111</name>
</gene>
<dbReference type="AlphaFoldDB" id="A0A1I2HJE1"/>
<name>A0A1I2HJE1_9BACT</name>
<dbReference type="EMBL" id="FONW01000004">
    <property type="protein sequence ID" value="SFF29543.1"/>
    <property type="molecule type" value="Genomic_DNA"/>
</dbReference>
<proteinExistence type="predicted"/>
<sequence length="78" mass="8925">MMKNSTLSFYFNTYYADQSKTEAIGSKSREGGINDMIEKLSEARFSPSEQSVQNILNFSKSYEVLESRLTKSIEIIKN</sequence>
<protein>
    <submittedName>
        <fullName evidence="1">Uncharacterized protein</fullName>
    </submittedName>
</protein>
<keyword evidence="2" id="KW-1185">Reference proteome</keyword>
<dbReference type="Proteomes" id="UP000198964">
    <property type="component" value="Unassembled WGS sequence"/>
</dbReference>
<reference evidence="1 2" key="1">
    <citation type="submission" date="2016-10" db="EMBL/GenBank/DDBJ databases">
        <authorList>
            <person name="de Groot N.N."/>
        </authorList>
    </citation>
    <scope>NUCLEOTIDE SEQUENCE [LARGE SCALE GENOMIC DNA]</scope>
    <source>
        <strain evidence="1 2">CGMCC 1.9156</strain>
    </source>
</reference>
<dbReference type="STRING" id="655355.SAMN05216283_104111"/>
<organism evidence="1 2">
    <name type="scientific">Sunxiuqinia elliptica</name>
    <dbReference type="NCBI Taxonomy" id="655355"/>
    <lineage>
        <taxon>Bacteria</taxon>
        <taxon>Pseudomonadati</taxon>
        <taxon>Bacteroidota</taxon>
        <taxon>Bacteroidia</taxon>
        <taxon>Marinilabiliales</taxon>
        <taxon>Prolixibacteraceae</taxon>
        <taxon>Sunxiuqinia</taxon>
    </lineage>
</organism>
<evidence type="ECO:0000313" key="2">
    <source>
        <dbReference type="Proteomes" id="UP000198964"/>
    </source>
</evidence>
<accession>A0A1I2HJE1</accession>